<keyword evidence="3" id="KW-1185">Reference proteome</keyword>
<dbReference type="Proteomes" id="UP000038009">
    <property type="component" value="Unassembled WGS sequence"/>
</dbReference>
<dbReference type="VEuPathDB" id="TriTrypDB:Lsey_0267_0050"/>
<comment type="caution">
    <text evidence="2">The sequence shown here is derived from an EMBL/GenBank/DDBJ whole genome shotgun (WGS) entry which is preliminary data.</text>
</comment>
<evidence type="ECO:0000313" key="3">
    <source>
        <dbReference type="Proteomes" id="UP000038009"/>
    </source>
</evidence>
<reference evidence="2 3" key="1">
    <citation type="journal article" date="2015" name="PLoS Pathog.">
        <title>Leptomonas seymouri: Adaptations to the Dixenous Life Cycle Analyzed by Genome Sequencing, Transcriptome Profiling and Co-infection with Leishmania donovani.</title>
        <authorList>
            <person name="Kraeva N."/>
            <person name="Butenko A."/>
            <person name="Hlavacova J."/>
            <person name="Kostygov A."/>
            <person name="Myskova J."/>
            <person name="Grybchuk D."/>
            <person name="Lestinova T."/>
            <person name="Votypka J."/>
            <person name="Volf P."/>
            <person name="Opperdoes F."/>
            <person name="Flegontov P."/>
            <person name="Lukes J."/>
            <person name="Yurchenko V."/>
        </authorList>
    </citation>
    <scope>NUCLEOTIDE SEQUENCE [LARGE SCALE GENOMIC DNA]</scope>
    <source>
        <strain evidence="2 3">ATCC 30220</strain>
    </source>
</reference>
<dbReference type="AlphaFoldDB" id="A0A0N1PA94"/>
<name>A0A0N1PA94_LEPSE</name>
<dbReference type="OMA" id="CYPHTHI"/>
<evidence type="ECO:0000313" key="2">
    <source>
        <dbReference type="EMBL" id="KPI84341.1"/>
    </source>
</evidence>
<accession>A0A0N1PA94</accession>
<proteinExistence type="predicted"/>
<gene>
    <name evidence="2" type="ORF">ABL78_6596</name>
</gene>
<feature type="compositionally biased region" description="Polar residues" evidence="1">
    <location>
        <begin position="48"/>
        <end position="57"/>
    </location>
</feature>
<dbReference type="EMBL" id="LJSK01000267">
    <property type="protein sequence ID" value="KPI84341.1"/>
    <property type="molecule type" value="Genomic_DNA"/>
</dbReference>
<organism evidence="2 3">
    <name type="scientific">Leptomonas seymouri</name>
    <dbReference type="NCBI Taxonomy" id="5684"/>
    <lineage>
        <taxon>Eukaryota</taxon>
        <taxon>Discoba</taxon>
        <taxon>Euglenozoa</taxon>
        <taxon>Kinetoplastea</taxon>
        <taxon>Metakinetoplastina</taxon>
        <taxon>Trypanosomatida</taxon>
        <taxon>Trypanosomatidae</taxon>
        <taxon>Leishmaniinae</taxon>
        <taxon>Leptomonas</taxon>
    </lineage>
</organism>
<evidence type="ECO:0000256" key="1">
    <source>
        <dbReference type="SAM" id="MobiDB-lite"/>
    </source>
</evidence>
<feature type="region of interest" description="Disordered" evidence="1">
    <location>
        <begin position="38"/>
        <end position="64"/>
    </location>
</feature>
<dbReference type="OrthoDB" id="276821at2759"/>
<protein>
    <submittedName>
        <fullName evidence="2">Uncharacterized protein</fullName>
    </submittedName>
</protein>
<sequence length="289" mass="31794">MTTLEKQLQSCSLSSQCKSDLRSHVVAVNAESQCLPKKPTTVADPNLPSATEMPTDNSMKRGLSDTDMAASKDRTMRYVSSKESNVELMASLSLLGGSPTGSYYKKCSNRFVCDDGRKQDPFQASRSREELSGKDRDFVHRYAEAATRSSIERPAPSDDASVTATEAYKAAFRKYMNREPSAKELEEAGRLAFVFDENGNVGVIQKPHSCYPHKHITSTKAHTVRCPNQVYQPEVPAVHAARSEFPGPIPTWSSTKRCPAVSTNGIYEPEHHMPTSIKRAAMDSVVGSK</sequence>